<comment type="caution">
    <text evidence="1">The sequence shown here is derived from an EMBL/GenBank/DDBJ whole genome shotgun (WGS) entry which is preliminary data.</text>
</comment>
<evidence type="ECO:0000313" key="1">
    <source>
        <dbReference type="EMBL" id="PKI36535.1"/>
    </source>
</evidence>
<dbReference type="AlphaFoldDB" id="A0A2I0HXW1"/>
<accession>A0A2I0HXW1</accession>
<organism evidence="1 2">
    <name type="scientific">Punica granatum</name>
    <name type="common">Pomegranate</name>
    <dbReference type="NCBI Taxonomy" id="22663"/>
    <lineage>
        <taxon>Eukaryota</taxon>
        <taxon>Viridiplantae</taxon>
        <taxon>Streptophyta</taxon>
        <taxon>Embryophyta</taxon>
        <taxon>Tracheophyta</taxon>
        <taxon>Spermatophyta</taxon>
        <taxon>Magnoliopsida</taxon>
        <taxon>eudicotyledons</taxon>
        <taxon>Gunneridae</taxon>
        <taxon>Pentapetalae</taxon>
        <taxon>rosids</taxon>
        <taxon>malvids</taxon>
        <taxon>Myrtales</taxon>
        <taxon>Lythraceae</taxon>
        <taxon>Punica</taxon>
    </lineage>
</organism>
<protein>
    <recommendedName>
        <fullName evidence="3">SAP domain-containing protein</fullName>
    </recommendedName>
</protein>
<keyword evidence="2" id="KW-1185">Reference proteome</keyword>
<evidence type="ECO:0008006" key="3">
    <source>
        <dbReference type="Google" id="ProtNLM"/>
    </source>
</evidence>
<reference evidence="1 2" key="1">
    <citation type="submission" date="2017-11" db="EMBL/GenBank/DDBJ databases">
        <title>De-novo sequencing of pomegranate (Punica granatum L.) genome.</title>
        <authorList>
            <person name="Akparov Z."/>
            <person name="Amiraslanov A."/>
            <person name="Hajiyeva S."/>
            <person name="Abbasov M."/>
            <person name="Kaur K."/>
            <person name="Hamwieh A."/>
            <person name="Solovyev V."/>
            <person name="Salamov A."/>
            <person name="Braich B."/>
            <person name="Kosarev P."/>
            <person name="Mahmoud A."/>
            <person name="Hajiyev E."/>
            <person name="Babayeva S."/>
            <person name="Izzatullayeva V."/>
            <person name="Mammadov A."/>
            <person name="Mammadov A."/>
            <person name="Sharifova S."/>
            <person name="Ojaghi J."/>
            <person name="Eynullazada K."/>
            <person name="Bayramov B."/>
            <person name="Abdulazimova A."/>
            <person name="Shahmuradov I."/>
        </authorList>
    </citation>
    <scope>NUCLEOTIDE SEQUENCE [LARGE SCALE GENOMIC DNA]</scope>
    <source>
        <strain evidence="2">cv. AG2017</strain>
        <tissue evidence="1">Leaf</tissue>
    </source>
</reference>
<name>A0A2I0HXW1_PUNGR</name>
<evidence type="ECO:0000313" key="2">
    <source>
        <dbReference type="Proteomes" id="UP000233551"/>
    </source>
</evidence>
<gene>
    <name evidence="1" type="ORF">CRG98_043088</name>
</gene>
<dbReference type="EMBL" id="PGOL01004821">
    <property type="protein sequence ID" value="PKI36535.1"/>
    <property type="molecule type" value="Genomic_DNA"/>
</dbReference>
<sequence length="133" mass="15237">MIGVRDEVDRRGSCASHHHLLLSSSTNQFSLSHCIVFLLFLYYHHACDLHEEERFPQPLSPISSVHLLHLLQAQGLDPRGSKGDLLLPPEPHQATFPLRPPRPPPIFFRVLYIIETRFFISLGRDGINFITFT</sequence>
<proteinExistence type="predicted"/>
<dbReference type="Proteomes" id="UP000233551">
    <property type="component" value="Unassembled WGS sequence"/>
</dbReference>